<dbReference type="Proteomes" id="UP000054485">
    <property type="component" value="Unassembled WGS sequence"/>
</dbReference>
<accession>A0A0C9ZNH6</accession>
<dbReference type="InParanoid" id="A0A0C9ZNH6"/>
<name>A0A0C9ZNH6_9AGAM</name>
<protein>
    <submittedName>
        <fullName evidence="1">Uncharacterized protein</fullName>
    </submittedName>
</protein>
<keyword evidence="2" id="KW-1185">Reference proteome</keyword>
<dbReference type="HOGENOM" id="CLU_076167_0_0_1"/>
<reference evidence="2" key="2">
    <citation type="submission" date="2015-01" db="EMBL/GenBank/DDBJ databases">
        <title>Evolutionary Origins and Diversification of the Mycorrhizal Mutualists.</title>
        <authorList>
            <consortium name="DOE Joint Genome Institute"/>
            <consortium name="Mycorrhizal Genomics Consortium"/>
            <person name="Kohler A."/>
            <person name="Kuo A."/>
            <person name="Nagy L.G."/>
            <person name="Floudas D."/>
            <person name="Copeland A."/>
            <person name="Barry K.W."/>
            <person name="Cichocki N."/>
            <person name="Veneault-Fourrey C."/>
            <person name="LaButti K."/>
            <person name="Lindquist E.A."/>
            <person name="Lipzen A."/>
            <person name="Lundell T."/>
            <person name="Morin E."/>
            <person name="Murat C."/>
            <person name="Riley R."/>
            <person name="Ohm R."/>
            <person name="Sun H."/>
            <person name="Tunlid A."/>
            <person name="Henrissat B."/>
            <person name="Grigoriev I.V."/>
            <person name="Hibbett D.S."/>
            <person name="Martin F."/>
        </authorList>
    </citation>
    <scope>NUCLEOTIDE SEQUENCE [LARGE SCALE GENOMIC DNA]</scope>
    <source>
        <strain evidence="2">UH-Slu-Lm8-n1</strain>
    </source>
</reference>
<evidence type="ECO:0000313" key="1">
    <source>
        <dbReference type="EMBL" id="KIK39215.1"/>
    </source>
</evidence>
<organism evidence="1 2">
    <name type="scientific">Suillus luteus UH-Slu-Lm8-n1</name>
    <dbReference type="NCBI Taxonomy" id="930992"/>
    <lineage>
        <taxon>Eukaryota</taxon>
        <taxon>Fungi</taxon>
        <taxon>Dikarya</taxon>
        <taxon>Basidiomycota</taxon>
        <taxon>Agaricomycotina</taxon>
        <taxon>Agaricomycetes</taxon>
        <taxon>Agaricomycetidae</taxon>
        <taxon>Boletales</taxon>
        <taxon>Suillineae</taxon>
        <taxon>Suillaceae</taxon>
        <taxon>Suillus</taxon>
    </lineage>
</organism>
<sequence length="277" mass="30630">MNIQSASSSATVVEDIQVTHSVSTSTQTSTPLAAIYKENISNADKEAIIESAILSRQHTLEIECILVERNAFPTAAVLNTIRTAQLIERICGLCYLLLPSNIKEDILQAIFIILERTATQIARPPSPHCLNEYVRIPSTPSSETPKPILPPVTPCVAVKNQTTISLSDLELGTQAASIIVSDSSPPPPNARVARREQKRRLCISSKSVSPDKLPVKISPTSSLLLKSPADYNNFISHIDEDETREWEKEHTDKLAEFEERYAHNFSDDPINYANQDD</sequence>
<reference evidence="1 2" key="1">
    <citation type="submission" date="2014-04" db="EMBL/GenBank/DDBJ databases">
        <authorList>
            <consortium name="DOE Joint Genome Institute"/>
            <person name="Kuo A."/>
            <person name="Ruytinx J."/>
            <person name="Rineau F."/>
            <person name="Colpaert J."/>
            <person name="Kohler A."/>
            <person name="Nagy L.G."/>
            <person name="Floudas D."/>
            <person name="Copeland A."/>
            <person name="Barry K.W."/>
            <person name="Cichocki N."/>
            <person name="Veneault-Fourrey C."/>
            <person name="LaButti K."/>
            <person name="Lindquist E.A."/>
            <person name="Lipzen A."/>
            <person name="Lundell T."/>
            <person name="Morin E."/>
            <person name="Murat C."/>
            <person name="Sun H."/>
            <person name="Tunlid A."/>
            <person name="Henrissat B."/>
            <person name="Grigoriev I.V."/>
            <person name="Hibbett D.S."/>
            <person name="Martin F."/>
            <person name="Nordberg H.P."/>
            <person name="Cantor M.N."/>
            <person name="Hua S.X."/>
        </authorList>
    </citation>
    <scope>NUCLEOTIDE SEQUENCE [LARGE SCALE GENOMIC DNA]</scope>
    <source>
        <strain evidence="1 2">UH-Slu-Lm8-n1</strain>
    </source>
</reference>
<dbReference type="OrthoDB" id="10657624at2759"/>
<proteinExistence type="predicted"/>
<dbReference type="AlphaFoldDB" id="A0A0C9ZNH6"/>
<dbReference type="EMBL" id="KN835353">
    <property type="protein sequence ID" value="KIK39215.1"/>
    <property type="molecule type" value="Genomic_DNA"/>
</dbReference>
<evidence type="ECO:0000313" key="2">
    <source>
        <dbReference type="Proteomes" id="UP000054485"/>
    </source>
</evidence>
<gene>
    <name evidence="1" type="ORF">CY34DRAFT_14536</name>
</gene>